<keyword evidence="1" id="KW-0732">Signal</keyword>
<protein>
    <submittedName>
        <fullName evidence="2">Secreted protein</fullName>
    </submittedName>
</protein>
<proteinExistence type="predicted"/>
<organism evidence="2">
    <name type="scientific">Mesocestoides corti</name>
    <name type="common">Flatworm</name>
    <dbReference type="NCBI Taxonomy" id="53468"/>
    <lineage>
        <taxon>Eukaryota</taxon>
        <taxon>Metazoa</taxon>
        <taxon>Spiralia</taxon>
        <taxon>Lophotrochozoa</taxon>
        <taxon>Platyhelminthes</taxon>
        <taxon>Cestoda</taxon>
        <taxon>Eucestoda</taxon>
        <taxon>Cyclophyllidea</taxon>
        <taxon>Mesocestoididae</taxon>
        <taxon>Mesocestoides</taxon>
    </lineage>
</organism>
<evidence type="ECO:0000313" key="2">
    <source>
        <dbReference type="WBParaSite" id="MCU_008724-RA"/>
    </source>
</evidence>
<evidence type="ECO:0000256" key="1">
    <source>
        <dbReference type="SAM" id="SignalP"/>
    </source>
</evidence>
<dbReference type="WBParaSite" id="MCU_008724-RA">
    <property type="protein sequence ID" value="MCU_008724-RA"/>
    <property type="gene ID" value="MCU_008724"/>
</dbReference>
<accession>A0A5K3FJG8</accession>
<name>A0A5K3FJG8_MESCO</name>
<feature type="chain" id="PRO_5024318963" evidence="1">
    <location>
        <begin position="19"/>
        <end position="66"/>
    </location>
</feature>
<reference evidence="2" key="1">
    <citation type="submission" date="2019-11" db="UniProtKB">
        <authorList>
            <consortium name="WormBaseParasite"/>
        </authorList>
    </citation>
    <scope>IDENTIFICATION</scope>
</reference>
<dbReference type="AlphaFoldDB" id="A0A5K3FJG8"/>
<feature type="signal peptide" evidence="1">
    <location>
        <begin position="1"/>
        <end position="18"/>
    </location>
</feature>
<sequence length="66" mass="7139">MILLLCVGISIICCTSNASLCRSNVQRYSLKLENFTQAVIATCPMKKTNSTTLPPNATITGDFSKL</sequence>